<evidence type="ECO:0000256" key="1">
    <source>
        <dbReference type="SAM" id="MobiDB-lite"/>
    </source>
</evidence>
<feature type="compositionally biased region" description="Polar residues" evidence="1">
    <location>
        <begin position="54"/>
        <end position="66"/>
    </location>
</feature>
<accession>A0A699TKQ3</accession>
<organism evidence="2">
    <name type="scientific">Tanacetum cinerariifolium</name>
    <name type="common">Dalmatian daisy</name>
    <name type="synonym">Chrysanthemum cinerariifolium</name>
    <dbReference type="NCBI Taxonomy" id="118510"/>
    <lineage>
        <taxon>Eukaryota</taxon>
        <taxon>Viridiplantae</taxon>
        <taxon>Streptophyta</taxon>
        <taxon>Embryophyta</taxon>
        <taxon>Tracheophyta</taxon>
        <taxon>Spermatophyta</taxon>
        <taxon>Magnoliopsida</taxon>
        <taxon>eudicotyledons</taxon>
        <taxon>Gunneridae</taxon>
        <taxon>Pentapetalae</taxon>
        <taxon>asterids</taxon>
        <taxon>campanulids</taxon>
        <taxon>Asterales</taxon>
        <taxon>Asteraceae</taxon>
        <taxon>Asteroideae</taxon>
        <taxon>Anthemideae</taxon>
        <taxon>Anthemidinae</taxon>
        <taxon>Tanacetum</taxon>
    </lineage>
</organism>
<feature type="non-terminal residue" evidence="2">
    <location>
        <position position="1"/>
    </location>
</feature>
<dbReference type="AlphaFoldDB" id="A0A699TKQ3"/>
<comment type="caution">
    <text evidence="2">The sequence shown here is derived from an EMBL/GenBank/DDBJ whole genome shotgun (WGS) entry which is preliminary data.</text>
</comment>
<proteinExistence type="predicted"/>
<dbReference type="EMBL" id="BKCJ011251658">
    <property type="protein sequence ID" value="GFD10343.1"/>
    <property type="molecule type" value="Genomic_DNA"/>
</dbReference>
<protein>
    <submittedName>
        <fullName evidence="2">Uncharacterized protein</fullName>
    </submittedName>
</protein>
<feature type="compositionally biased region" description="Basic and acidic residues" evidence="1">
    <location>
        <begin position="44"/>
        <end position="53"/>
    </location>
</feature>
<evidence type="ECO:0000313" key="2">
    <source>
        <dbReference type="EMBL" id="GFD10343.1"/>
    </source>
</evidence>
<feature type="region of interest" description="Disordered" evidence="1">
    <location>
        <begin position="37"/>
        <end position="66"/>
    </location>
</feature>
<sequence length="133" mass="14256">YLSPPKGIVQRAITLPEESYVPEAFVPDSELMLACAGEVPQPRELGDSPDARNSEGTAPKASSANYNSGLGPDFKFELLPLHSPLLGQSLLVSFPPLIDMLKFSGYSYLIRGQPGKSLGGFTARVPPDPSARR</sequence>
<reference evidence="2" key="1">
    <citation type="journal article" date="2019" name="Sci. Rep.">
        <title>Draft genome of Tanacetum cinerariifolium, the natural source of mosquito coil.</title>
        <authorList>
            <person name="Yamashiro T."/>
            <person name="Shiraishi A."/>
            <person name="Satake H."/>
            <person name="Nakayama K."/>
        </authorList>
    </citation>
    <scope>NUCLEOTIDE SEQUENCE</scope>
</reference>
<name>A0A699TKQ3_TANCI</name>
<gene>
    <name evidence="2" type="ORF">Tci_882312</name>
</gene>